<dbReference type="Proteomes" id="UP001145742">
    <property type="component" value="Unassembled WGS sequence"/>
</dbReference>
<sequence length="330" mass="38004">MPSEHEYRDCFYFWSNQRVSKLISSRGRHKLEKNQRGKHSIVTGPETPCILGMDYLKRGHFKHPKESQWAFGVATMIEEKSKQLSTLPSVSEDPSAVEPLQVKDQEVPMATATVHKRQYQTNRDAVIPIHKMIRKLESQGVVSRTHSPFNSPIWPVRKSDREYRLTVDYRGLNEVTSLLSAAVANMLELQYELESKPAKWYATIDIANASFSIPLAAECRLQFAFTWRDVQYSWNQLPQGWKHSPTMCHGLIQTVIDKGEAPEHIQYINDIIVWKDTAEEVFKKRQKVIQILLKASFAIKKSKVKGPAREIQFLGVKWQDGRCQIPTDIV</sequence>
<dbReference type="EC" id="3.1.26.4" evidence="2"/>
<gene>
    <name evidence="4" type="ORF">WISP_89754</name>
</gene>
<comment type="caution">
    <text evidence="4">The sequence shown here is derived from an EMBL/GenBank/DDBJ whole genome shotgun (WGS) entry which is preliminary data.</text>
</comment>
<comment type="similarity">
    <text evidence="1">Belongs to the beta type-B retroviral polymerase family. HERV class-II K(HML-2) pol subfamily.</text>
</comment>
<evidence type="ECO:0000256" key="1">
    <source>
        <dbReference type="ARBA" id="ARBA00010879"/>
    </source>
</evidence>
<evidence type="ECO:0000313" key="5">
    <source>
        <dbReference type="Proteomes" id="UP001145742"/>
    </source>
</evidence>
<dbReference type="InterPro" id="IPR043128">
    <property type="entry name" value="Rev_trsase/Diguanyl_cyclase"/>
</dbReference>
<evidence type="ECO:0000313" key="4">
    <source>
        <dbReference type="EMBL" id="KAJ7413553.1"/>
    </source>
</evidence>
<dbReference type="InterPro" id="IPR000477">
    <property type="entry name" value="RT_dom"/>
</dbReference>
<dbReference type="PANTHER" id="PTHR33064">
    <property type="entry name" value="POL PROTEIN"/>
    <property type="match status" value="1"/>
</dbReference>
<feature type="domain" description="Reverse transcriptase" evidence="3">
    <location>
        <begin position="137"/>
        <end position="318"/>
    </location>
</feature>
<organism evidence="4 5">
    <name type="scientific">Willisornis vidua</name>
    <name type="common">Xingu scale-backed antbird</name>
    <dbReference type="NCBI Taxonomy" id="1566151"/>
    <lineage>
        <taxon>Eukaryota</taxon>
        <taxon>Metazoa</taxon>
        <taxon>Chordata</taxon>
        <taxon>Craniata</taxon>
        <taxon>Vertebrata</taxon>
        <taxon>Euteleostomi</taxon>
        <taxon>Archelosauria</taxon>
        <taxon>Archosauria</taxon>
        <taxon>Dinosauria</taxon>
        <taxon>Saurischia</taxon>
        <taxon>Theropoda</taxon>
        <taxon>Coelurosauria</taxon>
        <taxon>Aves</taxon>
        <taxon>Neognathae</taxon>
        <taxon>Neoaves</taxon>
        <taxon>Telluraves</taxon>
        <taxon>Australaves</taxon>
        <taxon>Passeriformes</taxon>
        <taxon>Thamnophilidae</taxon>
        <taxon>Willisornis</taxon>
    </lineage>
</organism>
<dbReference type="PANTHER" id="PTHR33064:SF29">
    <property type="entry name" value="PEPTIDASE A2 DOMAIN-CONTAINING PROTEIN-RELATED"/>
    <property type="match status" value="1"/>
</dbReference>
<dbReference type="Gene3D" id="3.10.10.10">
    <property type="entry name" value="HIV Type 1 Reverse Transcriptase, subunit A, domain 1"/>
    <property type="match status" value="1"/>
</dbReference>
<dbReference type="InterPro" id="IPR043502">
    <property type="entry name" value="DNA/RNA_pol_sf"/>
</dbReference>
<evidence type="ECO:0000259" key="3">
    <source>
        <dbReference type="PROSITE" id="PS50878"/>
    </source>
</evidence>
<proteinExistence type="inferred from homology"/>
<dbReference type="SUPFAM" id="SSF56672">
    <property type="entry name" value="DNA/RNA polymerases"/>
    <property type="match status" value="1"/>
</dbReference>
<dbReference type="EMBL" id="WHWB01034134">
    <property type="protein sequence ID" value="KAJ7413553.1"/>
    <property type="molecule type" value="Genomic_DNA"/>
</dbReference>
<dbReference type="Gene3D" id="3.30.70.270">
    <property type="match status" value="1"/>
</dbReference>
<evidence type="ECO:0000256" key="2">
    <source>
        <dbReference type="ARBA" id="ARBA00012180"/>
    </source>
</evidence>
<protein>
    <recommendedName>
        <fullName evidence="2">ribonuclease H</fullName>
        <ecNumber evidence="2">3.1.26.4</ecNumber>
    </recommendedName>
</protein>
<dbReference type="Pfam" id="PF00078">
    <property type="entry name" value="RVT_1"/>
    <property type="match status" value="1"/>
</dbReference>
<accession>A0ABQ9D4N9</accession>
<name>A0ABQ9D4N9_9PASS</name>
<dbReference type="PROSITE" id="PS50878">
    <property type="entry name" value="RT_POL"/>
    <property type="match status" value="1"/>
</dbReference>
<reference evidence="4" key="1">
    <citation type="submission" date="2019-10" db="EMBL/GenBank/DDBJ databases">
        <authorList>
            <person name="Soares A.E.R."/>
            <person name="Aleixo A."/>
            <person name="Schneider P."/>
            <person name="Miyaki C.Y."/>
            <person name="Schneider M.P."/>
            <person name="Mello C."/>
            <person name="Vasconcelos A.T.R."/>
        </authorList>
    </citation>
    <scope>NUCLEOTIDE SEQUENCE</scope>
    <source>
        <tissue evidence="4">Muscle</tissue>
    </source>
</reference>
<keyword evidence="5" id="KW-1185">Reference proteome</keyword>
<dbReference type="InterPro" id="IPR051320">
    <property type="entry name" value="Viral_Replic_Matur_Polypro"/>
</dbReference>